<keyword evidence="1" id="KW-0677">Repeat</keyword>
<dbReference type="SUPFAM" id="SSF48452">
    <property type="entry name" value="TPR-like"/>
    <property type="match status" value="2"/>
</dbReference>
<dbReference type="AlphaFoldDB" id="A0A4U6RTJ3"/>
<evidence type="ECO:0000313" key="4">
    <source>
        <dbReference type="EMBL" id="TKV77750.1"/>
    </source>
</evidence>
<dbReference type="PANTHER" id="PTHR44858:SF1">
    <property type="entry name" value="UDP-N-ACETYLGLUCOSAMINE--PEPTIDE N-ACETYLGLUCOSAMINYLTRANSFERASE SPINDLY-RELATED"/>
    <property type="match status" value="1"/>
</dbReference>
<dbReference type="InterPro" id="IPR050498">
    <property type="entry name" value="Ycf3"/>
</dbReference>
<comment type="caution">
    <text evidence="4">The sequence shown here is derived from an EMBL/GenBank/DDBJ whole genome shotgun (WGS) entry which is preliminary data.</text>
</comment>
<dbReference type="PANTHER" id="PTHR44858">
    <property type="entry name" value="TETRATRICOPEPTIDE REPEAT PROTEIN 6"/>
    <property type="match status" value="1"/>
</dbReference>
<dbReference type="Pfam" id="PF13432">
    <property type="entry name" value="TPR_16"/>
    <property type="match status" value="1"/>
</dbReference>
<accession>A0A4U6RTJ3</accession>
<dbReference type="InterPro" id="IPR011990">
    <property type="entry name" value="TPR-like_helical_dom_sf"/>
</dbReference>
<evidence type="ECO:0000256" key="2">
    <source>
        <dbReference type="ARBA" id="ARBA00022803"/>
    </source>
</evidence>
<proteinExistence type="predicted"/>
<evidence type="ECO:0000256" key="1">
    <source>
        <dbReference type="ARBA" id="ARBA00022737"/>
    </source>
</evidence>
<name>A0A4U6RTJ3_BRAEL</name>
<organism evidence="4 5">
    <name type="scientific">Bradyrhizobium elkanii</name>
    <dbReference type="NCBI Taxonomy" id="29448"/>
    <lineage>
        <taxon>Bacteria</taxon>
        <taxon>Pseudomonadati</taxon>
        <taxon>Pseudomonadota</taxon>
        <taxon>Alphaproteobacteria</taxon>
        <taxon>Hyphomicrobiales</taxon>
        <taxon>Nitrobacteraceae</taxon>
        <taxon>Bradyrhizobium</taxon>
    </lineage>
</organism>
<dbReference type="InterPro" id="IPR019734">
    <property type="entry name" value="TPR_rpt"/>
</dbReference>
<dbReference type="PROSITE" id="PS50005">
    <property type="entry name" value="TPR"/>
    <property type="match status" value="2"/>
</dbReference>
<sequence>MIDLIQQRIAPAISSSVGINPITILKTEPGMAPVPTIRSALASSGSELSVADGDWRTGGYLAGLQELIDAELRWADENRPKLVEAAQQSLKRLFPLMVSDAFTVPKDLTNTSSREERTRFYHHEYQNKLLVGLAEFLIRCAQERNERHIIVIDRAATLSATAKKLIKLLVRLDDDARLFRFVLIDYEQRLYFQNASEVHFGRYSLQELAPILDRDFAAERQRQIHEASGGNPLIAEALSTCVAAGLPVIGYLDPVALVDLYLASLNTGERHSLLKSYIESDCTTPDLIAQRNYATFDQTTADHLHEQSHRACLDLYLAGEAPLVMLHALSIRDKYKRLELLAEPSQILQSIGLYDLWFGYFGEIFADPALRIYGPGDAPVNAAFINAAFVLYSLGCGRVSVPYLDEFYKAFPKSRYTPTVLYAQSMTYGRYQQPVNLTVAEEYALRNLETIERDFKDHDKYDYIKVFAENAYAYIKAKQEKYDEALTLCAEGHGKMLKAYGGERFKLHQSILIYNTSQVYELVDDLPRAEKQLREAIAYDPYYGEYHNDLGNLLSKVPGREAEALQAYARAIELCPPYYEAHLNRAALRNRMGYAAGALADLDRTLVIKPSEWRAHFQKGNILMRQDKPEAALESYLAAADIDPKNPDLQSNLGLAYSELGKASESIAHYLGALELNPRHALTHNNLAIEYFNEGRPDVSLNHATVAVEIGGDPDYLLTREHIQASLQADLASRRNRASAPSAEQS</sequence>
<feature type="repeat" description="TPR" evidence="3">
    <location>
        <begin position="613"/>
        <end position="646"/>
    </location>
</feature>
<dbReference type="Proteomes" id="UP000305095">
    <property type="component" value="Unassembled WGS sequence"/>
</dbReference>
<dbReference type="SMART" id="SM00028">
    <property type="entry name" value="TPR"/>
    <property type="match status" value="6"/>
</dbReference>
<reference evidence="4 5" key="1">
    <citation type="submission" date="2019-05" db="EMBL/GenBank/DDBJ databases">
        <title>Draft Genome of Bradyrhizobium elkanii strain SEMIA 938, Used in Commercial Inoculants for Lupinus spp. in Brazil.</title>
        <authorList>
            <person name="Hungria M."/>
            <person name="Delamuta J.R.M."/>
            <person name="Ribeiro R.A."/>
            <person name="Nogueira M.A."/>
        </authorList>
    </citation>
    <scope>NUCLEOTIDE SEQUENCE [LARGE SCALE GENOMIC DNA]</scope>
    <source>
        <strain evidence="4 5">Semia 938</strain>
    </source>
</reference>
<dbReference type="RefSeq" id="WP_137482284.1">
    <property type="nucleotide sequence ID" value="NZ_SZZP01000021.1"/>
</dbReference>
<evidence type="ECO:0000256" key="3">
    <source>
        <dbReference type="PROSITE-ProRule" id="PRU00339"/>
    </source>
</evidence>
<dbReference type="Pfam" id="PF13414">
    <property type="entry name" value="TPR_11"/>
    <property type="match status" value="1"/>
</dbReference>
<gene>
    <name evidence="4" type="ORF">FDV58_29575</name>
</gene>
<keyword evidence="2 3" id="KW-0802">TPR repeat</keyword>
<protein>
    <submittedName>
        <fullName evidence="4">Tetratricopeptide repeat protein</fullName>
    </submittedName>
</protein>
<evidence type="ECO:0000313" key="5">
    <source>
        <dbReference type="Proteomes" id="UP000305095"/>
    </source>
</evidence>
<feature type="repeat" description="TPR" evidence="3">
    <location>
        <begin position="647"/>
        <end position="680"/>
    </location>
</feature>
<dbReference type="Gene3D" id="1.25.40.10">
    <property type="entry name" value="Tetratricopeptide repeat domain"/>
    <property type="match status" value="3"/>
</dbReference>
<dbReference type="EMBL" id="SZZP01000021">
    <property type="protein sequence ID" value="TKV77750.1"/>
    <property type="molecule type" value="Genomic_DNA"/>
</dbReference>